<feature type="transmembrane region" description="Helical" evidence="9">
    <location>
        <begin position="87"/>
        <end position="107"/>
    </location>
</feature>
<keyword evidence="7" id="KW-0406">Ion transport</keyword>
<evidence type="ECO:0000313" key="13">
    <source>
        <dbReference type="Proteomes" id="UP000230750"/>
    </source>
</evidence>
<evidence type="ECO:0000259" key="11">
    <source>
        <dbReference type="Pfam" id="PF16916"/>
    </source>
</evidence>
<sequence length="324" mass="35113">MKPAPNSIGHGCDVAIRSKYGDDVPMLDVCAAAEDHCHPPSATKLTQLSNKTARNKLMIVSVLCFLFMVAEFTGGLLSGSLAIMTDAAHLLSDLTGFIISLFALWFARKPATTRMSFGFYRAEIIGAVISVLLIWVLTVVLVYMAVMRCINMDYDIDADIMLITASCGVVINILLILVLQFVGHSHGGGGHSHSFLSSSHGHDDHSDSKSGKKNLNVRAAFIHCIGDLLQSIGVVIAAVIIKVKPEYKLADPICTFLFSVIVMFTTVTILRDAMLVLMEGVPKNVDYTVVRKELETIPGVRMAHSLHVWSLTTTCSAMAVHLAV</sequence>
<evidence type="ECO:0000256" key="6">
    <source>
        <dbReference type="ARBA" id="ARBA00022989"/>
    </source>
</evidence>
<dbReference type="Pfam" id="PF01545">
    <property type="entry name" value="Cation_efflux"/>
    <property type="match status" value="1"/>
</dbReference>
<keyword evidence="8 9" id="KW-0472">Membrane</keyword>
<dbReference type="FunFam" id="1.20.1510.10:FF:000027">
    <property type="entry name" value="Zinc transporter ttm-1"/>
    <property type="match status" value="1"/>
</dbReference>
<dbReference type="AlphaFoldDB" id="A0A2G8KET2"/>
<comment type="subcellular location">
    <subcellularLocation>
        <location evidence="1">Membrane</location>
        <topology evidence="1">Multi-pass membrane protein</topology>
    </subcellularLocation>
</comment>
<keyword evidence="4 9" id="KW-0812">Transmembrane</keyword>
<feature type="transmembrane region" description="Helical" evidence="9">
    <location>
        <begin position="249"/>
        <end position="270"/>
    </location>
</feature>
<dbReference type="Gene3D" id="1.20.1510.10">
    <property type="entry name" value="Cation efflux protein transmembrane domain"/>
    <property type="match status" value="1"/>
</dbReference>
<dbReference type="GO" id="GO:0010043">
    <property type="term" value="P:response to zinc ion"/>
    <property type="evidence" value="ECO:0007669"/>
    <property type="project" value="TreeGrafter"/>
</dbReference>
<dbReference type="PANTHER" id="PTHR11562">
    <property type="entry name" value="CATION EFFLUX PROTEIN/ ZINC TRANSPORTER"/>
    <property type="match status" value="1"/>
</dbReference>
<keyword evidence="13" id="KW-1185">Reference proteome</keyword>
<feature type="domain" description="Cation efflux protein cytoplasmic" evidence="11">
    <location>
        <begin position="282"/>
        <end position="324"/>
    </location>
</feature>
<keyword evidence="3" id="KW-0813">Transport</keyword>
<accession>A0A2G8KET2</accession>
<dbReference type="GO" id="GO:0005886">
    <property type="term" value="C:plasma membrane"/>
    <property type="evidence" value="ECO:0007669"/>
    <property type="project" value="TreeGrafter"/>
</dbReference>
<evidence type="ECO:0000259" key="10">
    <source>
        <dbReference type="Pfam" id="PF01545"/>
    </source>
</evidence>
<organism evidence="12 13">
    <name type="scientific">Stichopus japonicus</name>
    <name type="common">Sea cucumber</name>
    <dbReference type="NCBI Taxonomy" id="307972"/>
    <lineage>
        <taxon>Eukaryota</taxon>
        <taxon>Metazoa</taxon>
        <taxon>Echinodermata</taxon>
        <taxon>Eleutherozoa</taxon>
        <taxon>Echinozoa</taxon>
        <taxon>Holothuroidea</taxon>
        <taxon>Aspidochirotacea</taxon>
        <taxon>Aspidochirotida</taxon>
        <taxon>Stichopodidae</taxon>
        <taxon>Apostichopus</taxon>
    </lineage>
</organism>
<dbReference type="Pfam" id="PF16916">
    <property type="entry name" value="ZT_dimer"/>
    <property type="match status" value="1"/>
</dbReference>
<dbReference type="EMBL" id="MRZV01000642">
    <property type="protein sequence ID" value="PIK46480.1"/>
    <property type="molecule type" value="Genomic_DNA"/>
</dbReference>
<evidence type="ECO:0000256" key="4">
    <source>
        <dbReference type="ARBA" id="ARBA00022692"/>
    </source>
</evidence>
<feature type="transmembrane region" description="Helical" evidence="9">
    <location>
        <begin position="119"/>
        <end position="146"/>
    </location>
</feature>
<feature type="non-terminal residue" evidence="12">
    <location>
        <position position="324"/>
    </location>
</feature>
<dbReference type="InterPro" id="IPR050681">
    <property type="entry name" value="CDF/SLC30A"/>
</dbReference>
<dbReference type="InterPro" id="IPR058533">
    <property type="entry name" value="Cation_efflux_TM"/>
</dbReference>
<evidence type="ECO:0000256" key="7">
    <source>
        <dbReference type="ARBA" id="ARBA00023065"/>
    </source>
</evidence>
<dbReference type="InterPro" id="IPR027469">
    <property type="entry name" value="Cation_efflux_TMD_sf"/>
</dbReference>
<evidence type="ECO:0000256" key="5">
    <source>
        <dbReference type="ARBA" id="ARBA00022906"/>
    </source>
</evidence>
<protein>
    <submittedName>
        <fullName evidence="12">Putative zinc transporter 2</fullName>
    </submittedName>
</protein>
<comment type="caution">
    <text evidence="12">The sequence shown here is derived from an EMBL/GenBank/DDBJ whole genome shotgun (WGS) entry which is preliminary data.</text>
</comment>
<dbReference type="Proteomes" id="UP000230750">
    <property type="component" value="Unassembled WGS sequence"/>
</dbReference>
<evidence type="ECO:0000313" key="12">
    <source>
        <dbReference type="EMBL" id="PIK46480.1"/>
    </source>
</evidence>
<keyword evidence="5" id="KW-0862">Zinc</keyword>
<dbReference type="NCBIfam" id="TIGR01297">
    <property type="entry name" value="CDF"/>
    <property type="match status" value="1"/>
</dbReference>
<dbReference type="PANTHER" id="PTHR11562:SF17">
    <property type="entry name" value="RE54080P-RELATED"/>
    <property type="match status" value="1"/>
</dbReference>
<dbReference type="STRING" id="307972.A0A2G8KET2"/>
<evidence type="ECO:0000256" key="3">
    <source>
        <dbReference type="ARBA" id="ARBA00022448"/>
    </source>
</evidence>
<reference evidence="12 13" key="1">
    <citation type="journal article" date="2017" name="PLoS Biol.">
        <title>The sea cucumber genome provides insights into morphological evolution and visceral regeneration.</title>
        <authorList>
            <person name="Zhang X."/>
            <person name="Sun L."/>
            <person name="Yuan J."/>
            <person name="Sun Y."/>
            <person name="Gao Y."/>
            <person name="Zhang L."/>
            <person name="Li S."/>
            <person name="Dai H."/>
            <person name="Hamel J.F."/>
            <person name="Liu C."/>
            <person name="Yu Y."/>
            <person name="Liu S."/>
            <person name="Lin W."/>
            <person name="Guo K."/>
            <person name="Jin S."/>
            <person name="Xu P."/>
            <person name="Storey K.B."/>
            <person name="Huan P."/>
            <person name="Zhang T."/>
            <person name="Zhou Y."/>
            <person name="Zhang J."/>
            <person name="Lin C."/>
            <person name="Li X."/>
            <person name="Xing L."/>
            <person name="Huo D."/>
            <person name="Sun M."/>
            <person name="Wang L."/>
            <person name="Mercier A."/>
            <person name="Li F."/>
            <person name="Yang H."/>
            <person name="Xiang J."/>
        </authorList>
    </citation>
    <scope>NUCLEOTIDE SEQUENCE [LARGE SCALE GENOMIC DNA]</scope>
    <source>
        <strain evidence="12">Shaxun</strain>
        <tissue evidence="12">Muscle</tissue>
    </source>
</reference>
<gene>
    <name evidence="12" type="ORF">BSL78_16666</name>
</gene>
<feature type="domain" description="Cation efflux protein transmembrane" evidence="10">
    <location>
        <begin position="58"/>
        <end position="278"/>
    </location>
</feature>
<evidence type="ECO:0000256" key="1">
    <source>
        <dbReference type="ARBA" id="ARBA00004141"/>
    </source>
</evidence>
<feature type="transmembrane region" description="Helical" evidence="9">
    <location>
        <begin position="219"/>
        <end position="243"/>
    </location>
</feature>
<feature type="transmembrane region" description="Helical" evidence="9">
    <location>
        <begin position="57"/>
        <end position="81"/>
    </location>
</feature>
<evidence type="ECO:0000256" key="9">
    <source>
        <dbReference type="SAM" id="Phobius"/>
    </source>
</evidence>
<dbReference type="InterPro" id="IPR002524">
    <property type="entry name" value="Cation_efflux"/>
</dbReference>
<comment type="similarity">
    <text evidence="2">Belongs to the cation diffusion facilitator (CDF) transporter (TC 2.A.4) family. SLC30A subfamily.</text>
</comment>
<dbReference type="SUPFAM" id="SSF161111">
    <property type="entry name" value="Cation efflux protein transmembrane domain-like"/>
    <property type="match status" value="1"/>
</dbReference>
<keyword evidence="5" id="KW-0864">Zinc transport</keyword>
<dbReference type="InterPro" id="IPR027470">
    <property type="entry name" value="Cation_efflux_CTD"/>
</dbReference>
<dbReference type="GO" id="GO:0005385">
    <property type="term" value="F:zinc ion transmembrane transporter activity"/>
    <property type="evidence" value="ECO:0007669"/>
    <property type="project" value="TreeGrafter"/>
</dbReference>
<keyword evidence="6 9" id="KW-1133">Transmembrane helix</keyword>
<name>A0A2G8KET2_STIJA</name>
<proteinExistence type="inferred from homology"/>
<evidence type="ECO:0000256" key="2">
    <source>
        <dbReference type="ARBA" id="ARBA00008873"/>
    </source>
</evidence>
<evidence type="ECO:0000256" key="8">
    <source>
        <dbReference type="ARBA" id="ARBA00023136"/>
    </source>
</evidence>
<feature type="transmembrane region" description="Helical" evidence="9">
    <location>
        <begin position="158"/>
        <end position="182"/>
    </location>
</feature>
<dbReference type="OrthoDB" id="9944568at2759"/>